<feature type="binding site" evidence="8">
    <location>
        <position position="217"/>
    </location>
    <ligand>
        <name>Mg(2+)</name>
        <dbReference type="ChEBI" id="CHEBI:18420"/>
    </ligand>
</feature>
<comment type="function">
    <text evidence="6">GTPase that associates with the 50S ribosomal subunit and may have a role during protein synthesis or ribosome biogenesis.</text>
</comment>
<dbReference type="Pfam" id="PF13167">
    <property type="entry name" value="GTP-bdg_N"/>
    <property type="match status" value="1"/>
</dbReference>
<feature type="binding site" evidence="7">
    <location>
        <begin position="257"/>
        <end position="260"/>
    </location>
    <ligand>
        <name>GTP</name>
        <dbReference type="ChEBI" id="CHEBI:37565"/>
    </ligand>
</feature>
<dbReference type="PRINTS" id="PR00326">
    <property type="entry name" value="GTP1OBG"/>
</dbReference>
<feature type="binding site" evidence="7">
    <location>
        <begin position="327"/>
        <end position="330"/>
    </location>
    <ligand>
        <name>GTP</name>
        <dbReference type="ChEBI" id="CHEBI:37565"/>
    </ligand>
</feature>
<feature type="binding site" evidence="7">
    <location>
        <begin position="235"/>
        <end position="239"/>
    </location>
    <ligand>
        <name>GTP</name>
        <dbReference type="ChEBI" id="CHEBI:37565"/>
    </ligand>
</feature>
<evidence type="ECO:0000256" key="5">
    <source>
        <dbReference type="ARBA" id="ARBA00023134"/>
    </source>
</evidence>
<reference evidence="11 12" key="1">
    <citation type="submission" date="2016-09" db="EMBL/GenBank/DDBJ databases">
        <title>Rhizobium sp. nov., a novel species isolated from the rice rhizosphere.</title>
        <authorList>
            <person name="Zhao J."/>
            <person name="Zhang X."/>
        </authorList>
    </citation>
    <scope>NUCLEOTIDE SEQUENCE [LARGE SCALE GENOMIC DNA]</scope>
    <source>
        <strain evidence="11 12">1.7048</strain>
    </source>
</reference>
<keyword evidence="2 8" id="KW-0479">Metal-binding</keyword>
<evidence type="ECO:0000256" key="6">
    <source>
        <dbReference type="HAMAP-Rule" id="MF_00900"/>
    </source>
</evidence>
<feature type="coiled-coil region" evidence="9">
    <location>
        <begin position="163"/>
        <end position="197"/>
    </location>
</feature>
<dbReference type="Proteomes" id="UP000186364">
    <property type="component" value="Unassembled WGS sequence"/>
</dbReference>
<evidence type="ECO:0000256" key="8">
    <source>
        <dbReference type="PIRSR" id="PIRSR006809-2"/>
    </source>
</evidence>
<dbReference type="PANTHER" id="PTHR10229:SF0">
    <property type="entry name" value="GTP-BINDING PROTEIN 6-RELATED"/>
    <property type="match status" value="1"/>
</dbReference>
<dbReference type="InterPro" id="IPR032305">
    <property type="entry name" value="GTP-bd_M"/>
</dbReference>
<dbReference type="RefSeq" id="WP_092742238.1">
    <property type="nucleotide sequence ID" value="NZ_FOAM01000002.1"/>
</dbReference>
<keyword evidence="12" id="KW-1185">Reference proteome</keyword>
<dbReference type="GO" id="GO:0043022">
    <property type="term" value="F:ribosome binding"/>
    <property type="evidence" value="ECO:0007669"/>
    <property type="project" value="TreeGrafter"/>
</dbReference>
<evidence type="ECO:0000256" key="1">
    <source>
        <dbReference type="ARBA" id="ARBA00022490"/>
    </source>
</evidence>
<dbReference type="Gene3D" id="6.10.250.2860">
    <property type="match status" value="1"/>
</dbReference>
<accession>A0A1Q9AX84</accession>
<feature type="binding site" evidence="7">
    <location>
        <begin position="210"/>
        <end position="217"/>
    </location>
    <ligand>
        <name>GTP</name>
        <dbReference type="ChEBI" id="CHEBI:37565"/>
    </ligand>
</feature>
<dbReference type="GO" id="GO:0003924">
    <property type="term" value="F:GTPase activity"/>
    <property type="evidence" value="ECO:0007669"/>
    <property type="project" value="UniProtKB-UniRule"/>
</dbReference>
<dbReference type="Pfam" id="PF16360">
    <property type="entry name" value="GTP-bdg_M"/>
    <property type="match status" value="1"/>
</dbReference>
<dbReference type="InterPro" id="IPR006073">
    <property type="entry name" value="GTP-bd"/>
</dbReference>
<evidence type="ECO:0000256" key="4">
    <source>
        <dbReference type="ARBA" id="ARBA00022842"/>
    </source>
</evidence>
<evidence type="ECO:0000313" key="12">
    <source>
        <dbReference type="Proteomes" id="UP000186364"/>
    </source>
</evidence>
<dbReference type="InterPro" id="IPR025121">
    <property type="entry name" value="GTPase_HflX_N"/>
</dbReference>
<dbReference type="InterPro" id="IPR042108">
    <property type="entry name" value="GTPase_HflX_N_sf"/>
</dbReference>
<keyword evidence="3 6" id="KW-0547">Nucleotide-binding</keyword>
<dbReference type="AlphaFoldDB" id="A0A1Q9AX84"/>
<comment type="similarity">
    <text evidence="6">Belongs to the TRAFAC class OBG-HflX-like GTPase superfamily. HflX GTPase family.</text>
</comment>
<dbReference type="PANTHER" id="PTHR10229">
    <property type="entry name" value="GTP-BINDING PROTEIN HFLX"/>
    <property type="match status" value="1"/>
</dbReference>
<comment type="cofactor">
    <cofactor evidence="8">
        <name>Mg(2+)</name>
        <dbReference type="ChEBI" id="CHEBI:18420"/>
    </cofactor>
</comment>
<dbReference type="InterPro" id="IPR045498">
    <property type="entry name" value="HflX_C"/>
</dbReference>
<dbReference type="NCBIfam" id="TIGR03156">
    <property type="entry name" value="GTP_HflX"/>
    <property type="match status" value="1"/>
</dbReference>
<dbReference type="InterPro" id="IPR030394">
    <property type="entry name" value="G_HFLX_dom"/>
</dbReference>
<dbReference type="Pfam" id="PF19275">
    <property type="entry name" value="HflX_C"/>
    <property type="match status" value="1"/>
</dbReference>
<dbReference type="Pfam" id="PF01926">
    <property type="entry name" value="MMR_HSR1"/>
    <property type="match status" value="1"/>
</dbReference>
<evidence type="ECO:0000256" key="3">
    <source>
        <dbReference type="ARBA" id="ARBA00022741"/>
    </source>
</evidence>
<dbReference type="InterPro" id="IPR016496">
    <property type="entry name" value="GTPase_HflX"/>
</dbReference>
<dbReference type="PROSITE" id="PS51705">
    <property type="entry name" value="G_HFLX"/>
    <property type="match status" value="1"/>
</dbReference>
<keyword evidence="4 8" id="KW-0460">Magnesium</keyword>
<dbReference type="OrthoDB" id="9812272at2"/>
<dbReference type="Gene3D" id="3.40.50.11060">
    <property type="entry name" value="GTPase HflX, N-terminal domain"/>
    <property type="match status" value="1"/>
</dbReference>
<dbReference type="InterPro" id="IPR027417">
    <property type="entry name" value="P-loop_NTPase"/>
</dbReference>
<feature type="domain" description="Hflx-type G" evidence="10">
    <location>
        <begin position="204"/>
        <end position="376"/>
    </location>
</feature>
<evidence type="ECO:0000256" key="9">
    <source>
        <dbReference type="SAM" id="Coils"/>
    </source>
</evidence>
<dbReference type="Gene3D" id="3.40.50.300">
    <property type="entry name" value="P-loop containing nucleotide triphosphate hydrolases"/>
    <property type="match status" value="1"/>
</dbReference>
<evidence type="ECO:0000256" key="7">
    <source>
        <dbReference type="PIRSR" id="PIRSR006809-1"/>
    </source>
</evidence>
<gene>
    <name evidence="6" type="primary">hflX</name>
    <name evidence="11" type="ORF">BJF93_10770</name>
</gene>
<organism evidence="11 12">
    <name type="scientific">Xaviernesmea oryzae</name>
    <dbReference type="NCBI Taxonomy" id="464029"/>
    <lineage>
        <taxon>Bacteria</taxon>
        <taxon>Pseudomonadati</taxon>
        <taxon>Pseudomonadota</taxon>
        <taxon>Alphaproteobacteria</taxon>
        <taxon>Hyphomicrobiales</taxon>
        <taxon>Rhizobiaceae</taxon>
        <taxon>Rhizobium/Agrobacterium group</taxon>
        <taxon>Xaviernesmea</taxon>
    </lineage>
</organism>
<sequence length="440" mass="48750">MRAVVVVPVIKKTGRAAADQAAVSTRSDESRLEEAKGLALAIDLTVVEGLIVPVAQPKPGTLLGTGKIEEIGHLLIAHDAGLVIMDHPLTPVQQRNLEKEWNAKVIDRTGLILEIFGRRASTKEGTLQVDLAHLNYQKGRLVRSWTHLERQRGGAGFMGGPGETQIEADRRLLQERIVRLERELEQVRRTRQLHRAKRRKVPHPIVALVGYTNAGKSTLFNRITGAGVLAEDMLFATLDPTLRRMKLPHGRTVILSDTVGFISDLPTHLVAAFRATLEEVLEADLILHVRDMSDPDTAAQASDVLRILADLGIDEKARKERLVEVWNKIDRLDPEAHDALLQKAAHTEDVKPLSAMTGEGVDDLIALVNDRLSGVMTEGSVTLSLDDLHLLPWIYEHAHVEEREDLEDGSVRLDLRLAATDSIELERRLGLVPKTSEHTE</sequence>
<dbReference type="FunFam" id="3.40.50.11060:FF:000001">
    <property type="entry name" value="GTPase HflX"/>
    <property type="match status" value="1"/>
</dbReference>
<evidence type="ECO:0000259" key="10">
    <source>
        <dbReference type="PROSITE" id="PS51705"/>
    </source>
</evidence>
<comment type="subunit">
    <text evidence="6">Monomer. Associates with the 50S ribosomal subunit.</text>
</comment>
<proteinExistence type="inferred from homology"/>
<dbReference type="GO" id="GO:0046872">
    <property type="term" value="F:metal ion binding"/>
    <property type="evidence" value="ECO:0007669"/>
    <property type="project" value="UniProtKB-KW"/>
</dbReference>
<dbReference type="GO" id="GO:0005525">
    <property type="term" value="F:GTP binding"/>
    <property type="evidence" value="ECO:0007669"/>
    <property type="project" value="UniProtKB-UniRule"/>
</dbReference>
<evidence type="ECO:0000313" key="11">
    <source>
        <dbReference type="EMBL" id="OLP60046.1"/>
    </source>
</evidence>
<keyword evidence="1 6" id="KW-0963">Cytoplasm</keyword>
<name>A0A1Q9AX84_9HYPH</name>
<feature type="binding site" evidence="8">
    <location>
        <position position="237"/>
    </location>
    <ligand>
        <name>Mg(2+)</name>
        <dbReference type="ChEBI" id="CHEBI:18420"/>
    </ligand>
</feature>
<dbReference type="HAMAP" id="MF_00900">
    <property type="entry name" value="GTPase_HflX"/>
    <property type="match status" value="1"/>
</dbReference>
<protein>
    <recommendedName>
        <fullName evidence="6">GTPase HflX</fullName>
    </recommendedName>
    <alternativeName>
        <fullName evidence="6">GTP-binding protein HflX</fullName>
    </alternativeName>
</protein>
<dbReference type="EMBL" id="MKIP01000043">
    <property type="protein sequence ID" value="OLP60046.1"/>
    <property type="molecule type" value="Genomic_DNA"/>
</dbReference>
<dbReference type="GO" id="GO:0005737">
    <property type="term" value="C:cytoplasm"/>
    <property type="evidence" value="ECO:0007669"/>
    <property type="project" value="UniProtKB-SubCell"/>
</dbReference>
<evidence type="ECO:0000256" key="2">
    <source>
        <dbReference type="ARBA" id="ARBA00022723"/>
    </source>
</evidence>
<dbReference type="PIRSF" id="PIRSF006809">
    <property type="entry name" value="GTP-binding_hflX_prd"/>
    <property type="match status" value="1"/>
</dbReference>
<dbReference type="SUPFAM" id="SSF52540">
    <property type="entry name" value="P-loop containing nucleoside triphosphate hydrolases"/>
    <property type="match status" value="1"/>
</dbReference>
<comment type="subcellular location">
    <subcellularLocation>
        <location evidence="6">Cytoplasm</location>
    </subcellularLocation>
    <text evidence="6">May associate with membranes.</text>
</comment>
<keyword evidence="5 6" id="KW-0342">GTP-binding</keyword>
<comment type="caution">
    <text evidence="11">The sequence shown here is derived from an EMBL/GenBank/DDBJ whole genome shotgun (WGS) entry which is preliminary data.</text>
</comment>
<dbReference type="CDD" id="cd01878">
    <property type="entry name" value="HflX"/>
    <property type="match status" value="1"/>
</dbReference>
<keyword evidence="9" id="KW-0175">Coiled coil</keyword>